<feature type="chain" id="PRO_5036943041" evidence="11">
    <location>
        <begin position="27"/>
        <end position="1228"/>
    </location>
</feature>
<name>A0A927F4L3_9BACT</name>
<dbReference type="Gene3D" id="2.40.170.20">
    <property type="entry name" value="TonB-dependent receptor, beta-barrel domain"/>
    <property type="match status" value="1"/>
</dbReference>
<keyword evidence="10" id="KW-0998">Cell outer membrane</keyword>
<keyword evidence="14" id="KW-1185">Reference proteome</keyword>
<comment type="subcellular location">
    <subcellularLocation>
        <location evidence="1">Cell outer membrane</location>
        <topology evidence="1">Multi-pass membrane protein</topology>
    </subcellularLocation>
</comment>
<evidence type="ECO:0000313" key="14">
    <source>
        <dbReference type="Proteomes" id="UP000622317"/>
    </source>
</evidence>
<dbReference type="PANTHER" id="PTHR32552:SF68">
    <property type="entry name" value="FERRICHROME OUTER MEMBRANE TRANSPORTER_PHAGE RECEPTOR"/>
    <property type="match status" value="1"/>
</dbReference>
<gene>
    <name evidence="13" type="ORF">IEN85_02175</name>
</gene>
<dbReference type="EMBL" id="JACYFG010000004">
    <property type="protein sequence ID" value="MBD5778299.1"/>
    <property type="molecule type" value="Genomic_DNA"/>
</dbReference>
<proteinExistence type="predicted"/>
<keyword evidence="7" id="KW-0408">Iron</keyword>
<keyword evidence="4" id="KW-0410">Iron transport</keyword>
<dbReference type="SUPFAM" id="SSF56935">
    <property type="entry name" value="Porins"/>
    <property type="match status" value="2"/>
</dbReference>
<dbReference type="InterPro" id="IPR039426">
    <property type="entry name" value="TonB-dep_rcpt-like"/>
</dbReference>
<evidence type="ECO:0000256" key="9">
    <source>
        <dbReference type="ARBA" id="ARBA00023136"/>
    </source>
</evidence>
<protein>
    <submittedName>
        <fullName evidence="13">TonB-dependent receptor plug domain-containing protein</fullName>
    </submittedName>
</protein>
<evidence type="ECO:0000259" key="12">
    <source>
        <dbReference type="Pfam" id="PF07715"/>
    </source>
</evidence>
<dbReference type="RefSeq" id="WP_191615434.1">
    <property type="nucleotide sequence ID" value="NZ_JACYFG010000004.1"/>
</dbReference>
<dbReference type="Gene3D" id="2.170.130.10">
    <property type="entry name" value="TonB-dependent receptor, plug domain"/>
    <property type="match status" value="1"/>
</dbReference>
<evidence type="ECO:0000313" key="13">
    <source>
        <dbReference type="EMBL" id="MBD5778299.1"/>
    </source>
</evidence>
<evidence type="ECO:0000256" key="11">
    <source>
        <dbReference type="SAM" id="SignalP"/>
    </source>
</evidence>
<dbReference type="AlphaFoldDB" id="A0A927F4L3"/>
<feature type="domain" description="TonB-dependent receptor plug" evidence="12">
    <location>
        <begin position="70"/>
        <end position="192"/>
    </location>
</feature>
<evidence type="ECO:0000256" key="3">
    <source>
        <dbReference type="ARBA" id="ARBA00022452"/>
    </source>
</evidence>
<dbReference type="InterPro" id="IPR037066">
    <property type="entry name" value="Plug_dom_sf"/>
</dbReference>
<evidence type="ECO:0000256" key="5">
    <source>
        <dbReference type="ARBA" id="ARBA00022692"/>
    </source>
</evidence>
<evidence type="ECO:0000256" key="1">
    <source>
        <dbReference type="ARBA" id="ARBA00004571"/>
    </source>
</evidence>
<keyword evidence="5" id="KW-0812">Transmembrane</keyword>
<dbReference type="InterPro" id="IPR012910">
    <property type="entry name" value="Plug_dom"/>
</dbReference>
<keyword evidence="2" id="KW-0813">Transport</keyword>
<evidence type="ECO:0000256" key="6">
    <source>
        <dbReference type="ARBA" id="ARBA00022729"/>
    </source>
</evidence>
<dbReference type="PANTHER" id="PTHR32552">
    <property type="entry name" value="FERRICHROME IRON RECEPTOR-RELATED"/>
    <property type="match status" value="1"/>
</dbReference>
<comment type="caution">
    <text evidence="13">The sequence shown here is derived from an EMBL/GenBank/DDBJ whole genome shotgun (WGS) entry which is preliminary data.</text>
</comment>
<dbReference type="Proteomes" id="UP000622317">
    <property type="component" value="Unassembled WGS sequence"/>
</dbReference>
<evidence type="ECO:0000256" key="7">
    <source>
        <dbReference type="ARBA" id="ARBA00023004"/>
    </source>
</evidence>
<dbReference type="GO" id="GO:0015344">
    <property type="term" value="F:siderophore uptake transmembrane transporter activity"/>
    <property type="evidence" value="ECO:0007669"/>
    <property type="project" value="TreeGrafter"/>
</dbReference>
<keyword evidence="3" id="KW-1134">Transmembrane beta strand</keyword>
<evidence type="ECO:0000256" key="4">
    <source>
        <dbReference type="ARBA" id="ARBA00022496"/>
    </source>
</evidence>
<evidence type="ECO:0000256" key="10">
    <source>
        <dbReference type="ARBA" id="ARBA00023237"/>
    </source>
</evidence>
<feature type="signal peptide" evidence="11">
    <location>
        <begin position="1"/>
        <end position="26"/>
    </location>
</feature>
<reference evidence="13" key="1">
    <citation type="submission" date="2020-09" db="EMBL/GenBank/DDBJ databases">
        <title>Pelagicoccus enzymogenes sp. nov. with an EPS production, isolated from marine sediment.</title>
        <authorList>
            <person name="Feng X."/>
        </authorList>
    </citation>
    <scope>NUCLEOTIDE SEQUENCE</scope>
    <source>
        <strain evidence="13">NFK12</strain>
    </source>
</reference>
<sequence>MNVPQTARRWLLALALTCPFAEWASAQSASTSEDDEIFELSPFEVKSSADDTGYRATNTLAGSRLSTNLADIGASISVVTLQQMEDTASTDLNDIFRYEASTEGSSTYTPGVGVLRGDGIADVNAGFASGANGIAMTNATANTVRGLGSPSASINFYRAINQIPLDSYNVQSVEISRGPNSMLFGTGSPAGVVNQSRTTAALNQNLQALKLKFDDRGSKRASLSFNRSLVDDKLAVAGAILVDNKEFERKPSYDDTRRFYGSVTFKPTEKTKFNLNFEDYSNENRRPNTLTPVDYVTPWIEEGMPMYNPITKMVTYTSTGEQVGPFINRTGSPLIDDVRSYIMGLPDYDETKWNSSQTSYNGRSIVGWTALAENGSALQVPSMRWTNSRPTMQIGGGETVNWFQAQPGGYRTQFGTDENPAANAPWGPSSSDIYANADNYPVYEQYWSSSADYSARGGDIASWKYSGVTDQSIYDWENLNILQMNYGEEDARTTNLEFEQKLNDDLYFSAGWFRQDFESYSSYTVSQLNATTFYVDTNSHLPDGSVNPYAGGVYVQDLDPDSFRNELVNDQYRAILAYTPDFTANDGWSRWLGKHQFIGFLSEEKETQDFYRLRFNYYDSGEADAGMIRYLANPNNDADGNPTGYRNEGATTRRAFYLSQPNLDVSQYGVANMGSGEWNYTDYTGNMDVYNWENSQWQQVSYSASFNPHSAHTGSKQTKISTWNIGGTSHFWEDRIVATYGIREDEVSNRGTTSGTITDENGNVLSESLTRPELYENGFLNLDAIMDRYRPWTTISEQTSTAGVVVRPFKGWDGIESRANSGNLFSEFLNTVGFTFNKSETFNPPTSARVDLFGNALPKPSGEGEDIGIQFSLFENKLFAKVSKYESSNENEQISGGTVFSRFTGNLDQSTFRNWARTIALINWGQDPTNTETFGANLSTAQEEQLEADIEAIWGLPYDYYSDLGSTGATRSVFAEGTEVEVVYNPTRNWTLKFTGSKQETVYSNVMKEYGAWFDRRFPDWQNASAADHLLPEYQDLATYTTDGGTNVNLTNFWSSYGYTSQVRDTNPVDRTVEAYYNSILVPQVRLATDLEGQVITNQSKYQAALTTNYKFTDGKYKGWSVGGSMRWLDKKSIGYYGKASGANGPDYIDISDTSRPIYTPAQTFYDFWLSHKRPIWDGKADMKVQLNIVNAFESGGLQTVGVNFDGSPYGYRIIDPRKFVLSFGFDM</sequence>
<keyword evidence="6 11" id="KW-0732">Signal</keyword>
<dbReference type="InterPro" id="IPR036942">
    <property type="entry name" value="Beta-barrel_TonB_sf"/>
</dbReference>
<evidence type="ECO:0000256" key="2">
    <source>
        <dbReference type="ARBA" id="ARBA00022448"/>
    </source>
</evidence>
<accession>A0A927F4L3</accession>
<keyword evidence="9" id="KW-0472">Membrane</keyword>
<dbReference type="GO" id="GO:0009279">
    <property type="term" value="C:cell outer membrane"/>
    <property type="evidence" value="ECO:0007669"/>
    <property type="project" value="UniProtKB-SubCell"/>
</dbReference>
<dbReference type="Pfam" id="PF07715">
    <property type="entry name" value="Plug"/>
    <property type="match status" value="1"/>
</dbReference>
<evidence type="ECO:0000256" key="8">
    <source>
        <dbReference type="ARBA" id="ARBA00023065"/>
    </source>
</evidence>
<keyword evidence="8" id="KW-0406">Ion transport</keyword>
<organism evidence="13 14">
    <name type="scientific">Pelagicoccus enzymogenes</name>
    <dbReference type="NCBI Taxonomy" id="2773457"/>
    <lineage>
        <taxon>Bacteria</taxon>
        <taxon>Pseudomonadati</taxon>
        <taxon>Verrucomicrobiota</taxon>
        <taxon>Opitutia</taxon>
        <taxon>Puniceicoccales</taxon>
        <taxon>Pelagicoccaceae</taxon>
        <taxon>Pelagicoccus</taxon>
    </lineage>
</organism>
<keyword evidence="13" id="KW-0675">Receptor</keyword>